<dbReference type="Pfam" id="PF03484">
    <property type="entry name" value="B5"/>
    <property type="match status" value="1"/>
</dbReference>
<dbReference type="SMART" id="SM00896">
    <property type="entry name" value="FDX-ACB"/>
    <property type="match status" value="1"/>
</dbReference>
<organism evidence="20 21">
    <name type="scientific">Companilactobacillus heilongjiangensis</name>
    <dbReference type="NCBI Taxonomy" id="1074467"/>
    <lineage>
        <taxon>Bacteria</taxon>
        <taxon>Bacillati</taxon>
        <taxon>Bacillota</taxon>
        <taxon>Bacilli</taxon>
        <taxon>Lactobacillales</taxon>
        <taxon>Lactobacillaceae</taxon>
        <taxon>Companilactobacillus</taxon>
    </lineage>
</organism>
<dbReference type="InterPro" id="IPR020825">
    <property type="entry name" value="Phe-tRNA_synthase-like_B3/B4"/>
</dbReference>
<dbReference type="Proteomes" id="UP000061546">
    <property type="component" value="Chromosome"/>
</dbReference>
<evidence type="ECO:0000256" key="5">
    <source>
        <dbReference type="ARBA" id="ARBA00022555"/>
    </source>
</evidence>
<evidence type="ECO:0000256" key="3">
    <source>
        <dbReference type="ARBA" id="ARBA00011209"/>
    </source>
</evidence>
<keyword evidence="12 15" id="KW-0648">Protein biosynthesis</keyword>
<evidence type="ECO:0000256" key="15">
    <source>
        <dbReference type="HAMAP-Rule" id="MF_00283"/>
    </source>
</evidence>
<evidence type="ECO:0000256" key="9">
    <source>
        <dbReference type="ARBA" id="ARBA00022840"/>
    </source>
</evidence>
<dbReference type="InterPro" id="IPR033714">
    <property type="entry name" value="tRNA_bind_bactPheRS"/>
</dbReference>
<keyword evidence="11 16" id="KW-0694">RNA-binding</keyword>
<keyword evidence="7 15" id="KW-0479">Metal-binding</keyword>
<keyword evidence="8 15" id="KW-0547">Nucleotide-binding</keyword>
<evidence type="ECO:0000256" key="14">
    <source>
        <dbReference type="ARBA" id="ARBA00049255"/>
    </source>
</evidence>
<dbReference type="HAMAP" id="MF_00283">
    <property type="entry name" value="Phe_tRNA_synth_beta1"/>
    <property type="match status" value="1"/>
</dbReference>
<evidence type="ECO:0000259" key="17">
    <source>
        <dbReference type="PROSITE" id="PS50886"/>
    </source>
</evidence>
<dbReference type="Gene3D" id="3.30.930.10">
    <property type="entry name" value="Bira Bifunctional Protein, Domain 2"/>
    <property type="match status" value="1"/>
</dbReference>
<feature type="binding site" evidence="15">
    <location>
        <position position="468"/>
    </location>
    <ligand>
        <name>Mg(2+)</name>
        <dbReference type="ChEBI" id="CHEBI:18420"/>
        <note>shared with alpha subunit</note>
    </ligand>
</feature>
<protein>
    <recommendedName>
        <fullName evidence="15">Phenylalanine--tRNA ligase beta subunit</fullName>
        <ecNumber evidence="15">6.1.1.20</ecNumber>
    </recommendedName>
    <alternativeName>
        <fullName evidence="15">Phenylalanyl-tRNA synthetase beta subunit</fullName>
        <shortName evidence="15">PheRS</shortName>
    </alternativeName>
</protein>
<keyword evidence="4 15" id="KW-0963">Cytoplasm</keyword>
<dbReference type="InterPro" id="IPR045060">
    <property type="entry name" value="Phe-tRNA-ligase_IIc_bsu"/>
</dbReference>
<name>A0A0K2LCY3_9LACO</name>
<evidence type="ECO:0000256" key="6">
    <source>
        <dbReference type="ARBA" id="ARBA00022598"/>
    </source>
</evidence>
<evidence type="ECO:0000256" key="12">
    <source>
        <dbReference type="ARBA" id="ARBA00022917"/>
    </source>
</evidence>
<evidence type="ECO:0000259" key="18">
    <source>
        <dbReference type="PROSITE" id="PS51447"/>
    </source>
</evidence>
<feature type="binding site" evidence="15">
    <location>
        <position position="465"/>
    </location>
    <ligand>
        <name>Mg(2+)</name>
        <dbReference type="ChEBI" id="CHEBI:18420"/>
        <note>shared with alpha subunit</note>
    </ligand>
</feature>
<dbReference type="InterPro" id="IPR005146">
    <property type="entry name" value="B3/B4_tRNA-bd"/>
</dbReference>
<dbReference type="STRING" id="1074467.JP39_07170"/>
<keyword evidence="6 15" id="KW-0436">Ligase</keyword>
<dbReference type="Gene3D" id="2.40.50.140">
    <property type="entry name" value="Nucleic acid-binding proteins"/>
    <property type="match status" value="1"/>
</dbReference>
<dbReference type="InterPro" id="IPR004532">
    <property type="entry name" value="Phe-tRNA-ligase_IIc_bsu_bact"/>
</dbReference>
<feature type="domain" description="TRNA-binding" evidence="17">
    <location>
        <begin position="38"/>
        <end position="153"/>
    </location>
</feature>
<dbReference type="SUPFAM" id="SSF50249">
    <property type="entry name" value="Nucleic acid-binding proteins"/>
    <property type="match status" value="1"/>
</dbReference>
<comment type="catalytic activity">
    <reaction evidence="14 15">
        <text>tRNA(Phe) + L-phenylalanine + ATP = L-phenylalanyl-tRNA(Phe) + AMP + diphosphate + H(+)</text>
        <dbReference type="Rhea" id="RHEA:19413"/>
        <dbReference type="Rhea" id="RHEA-COMP:9668"/>
        <dbReference type="Rhea" id="RHEA-COMP:9699"/>
        <dbReference type="ChEBI" id="CHEBI:15378"/>
        <dbReference type="ChEBI" id="CHEBI:30616"/>
        <dbReference type="ChEBI" id="CHEBI:33019"/>
        <dbReference type="ChEBI" id="CHEBI:58095"/>
        <dbReference type="ChEBI" id="CHEBI:78442"/>
        <dbReference type="ChEBI" id="CHEBI:78531"/>
        <dbReference type="ChEBI" id="CHEBI:456215"/>
        <dbReference type="EC" id="6.1.1.20"/>
    </reaction>
</comment>
<dbReference type="AlphaFoldDB" id="A0A0K2LCY3"/>
<evidence type="ECO:0000256" key="16">
    <source>
        <dbReference type="PROSITE-ProRule" id="PRU00209"/>
    </source>
</evidence>
<dbReference type="InterPro" id="IPR009061">
    <property type="entry name" value="DNA-bd_dom_put_sf"/>
</dbReference>
<dbReference type="Pfam" id="PF01588">
    <property type="entry name" value="tRNA_bind"/>
    <property type="match status" value="1"/>
</dbReference>
<dbReference type="SUPFAM" id="SSF56037">
    <property type="entry name" value="PheT/TilS domain"/>
    <property type="match status" value="1"/>
</dbReference>
<evidence type="ECO:0000256" key="10">
    <source>
        <dbReference type="ARBA" id="ARBA00022842"/>
    </source>
</evidence>
<comment type="subcellular location">
    <subcellularLocation>
        <location evidence="1 15">Cytoplasm</location>
    </subcellularLocation>
</comment>
<dbReference type="Gene3D" id="3.50.40.10">
    <property type="entry name" value="Phenylalanyl-trna Synthetase, Chain B, domain 3"/>
    <property type="match status" value="1"/>
</dbReference>
<dbReference type="KEGG" id="lhi:JP39_07170"/>
<dbReference type="PANTHER" id="PTHR10947:SF0">
    <property type="entry name" value="PHENYLALANINE--TRNA LIGASE BETA SUBUNIT"/>
    <property type="match status" value="1"/>
</dbReference>
<dbReference type="Pfam" id="PF03483">
    <property type="entry name" value="B3_4"/>
    <property type="match status" value="1"/>
</dbReference>
<dbReference type="InterPro" id="IPR045864">
    <property type="entry name" value="aa-tRNA-synth_II/BPL/LPL"/>
</dbReference>
<dbReference type="SUPFAM" id="SSF46955">
    <property type="entry name" value="Putative DNA-binding domain"/>
    <property type="match status" value="1"/>
</dbReference>
<keyword evidence="9 15" id="KW-0067">ATP-binding</keyword>
<keyword evidence="21" id="KW-1185">Reference proteome</keyword>
<dbReference type="PROSITE" id="PS51483">
    <property type="entry name" value="B5"/>
    <property type="match status" value="1"/>
</dbReference>
<evidence type="ECO:0000256" key="8">
    <source>
        <dbReference type="ARBA" id="ARBA00022741"/>
    </source>
</evidence>
<dbReference type="SMART" id="SM00874">
    <property type="entry name" value="B5"/>
    <property type="match status" value="1"/>
</dbReference>
<dbReference type="InterPro" id="IPR041616">
    <property type="entry name" value="PheRS_beta_core"/>
</dbReference>
<evidence type="ECO:0000256" key="1">
    <source>
        <dbReference type="ARBA" id="ARBA00004496"/>
    </source>
</evidence>
<comment type="similarity">
    <text evidence="2 15">Belongs to the phenylalanyl-tRNA synthetase beta subunit family. Type 1 subfamily.</text>
</comment>
<dbReference type="FunFam" id="3.30.930.10:FF:000022">
    <property type="entry name" value="Phenylalanine--tRNA ligase beta subunit"/>
    <property type="match status" value="1"/>
</dbReference>
<dbReference type="FunFam" id="2.40.50.140:FF:000045">
    <property type="entry name" value="Phenylalanine--tRNA ligase beta subunit"/>
    <property type="match status" value="1"/>
</dbReference>
<feature type="domain" description="FDX-ACB" evidence="18">
    <location>
        <begin position="708"/>
        <end position="801"/>
    </location>
</feature>
<gene>
    <name evidence="15" type="primary">pheT</name>
    <name evidence="20" type="ORF">JP39_07170</name>
</gene>
<dbReference type="InterPro" id="IPR005121">
    <property type="entry name" value="Fdx_antiC-bd"/>
</dbReference>
<comment type="cofactor">
    <cofactor evidence="15">
        <name>Mg(2+)</name>
        <dbReference type="ChEBI" id="CHEBI:18420"/>
    </cofactor>
    <text evidence="15">Binds 2 magnesium ions per tetramer.</text>
</comment>
<dbReference type="GO" id="GO:0016740">
    <property type="term" value="F:transferase activity"/>
    <property type="evidence" value="ECO:0007669"/>
    <property type="project" value="UniProtKB-ARBA"/>
</dbReference>
<dbReference type="OrthoDB" id="9805455at2"/>
<evidence type="ECO:0000256" key="11">
    <source>
        <dbReference type="ARBA" id="ARBA00022884"/>
    </source>
</evidence>
<dbReference type="GO" id="GO:0000049">
    <property type="term" value="F:tRNA binding"/>
    <property type="evidence" value="ECO:0007669"/>
    <property type="project" value="UniProtKB-UniRule"/>
</dbReference>
<sequence>MKISVNWLKEYIPVNHTVEEMANKISLTGIESGPVRLGEELTNLVVGHITKVEPHPDSDHLKVCQVDVGESEDIQIVCGAPNVAVDQYVIVALHGAHLPDGVKIKRGKLRGQESNGMICGLDEVGVPAQYMPKEFENGIYVFDEPQVPGDAVYDLLGLKDQMIDIDITPNRADTLGMRGAAWEIGATYNEKPSFKKPVLSDDKVKDINDVTVDVAEKKLVPDYLLRELKDVKVGKSPLWMQRRLWNQNIRPVNSIIDAANYTMIEYGQPIQTYDLDKLQAQNLTVKFANDGDKLKLADGEKSLNHNDLVIVSGDQVLGLAGVQTSVEAAVDENTKNVLVEAGVFDGASVRKTAQRHDLRGDDSNRFEKGVDEGIVDEALLRAIQLMDQTSAVKEISNDITGNFTQAQPTIIKGSISHINHLMGLDLSTDEIVAILDRLGFSVDVDGDAITVTIPTRRWDMEIEADLVEEVNRIYGYANLPNTLPAGMETRGGYDPKRELANKLRDILLGEGLDEVINFSLLSKAEVEAFNTTNSEHTKLLHPMTEDHEYLRNSLIPGLVRNVAYNQARKNDDLKIFEHARVFHRTTGQDRPSEITYLSGAISGNVVADSWNTTAQSVDFYYVKGIVEELLSFTNADAEFTFVATDEYKNMHPGQTAKVLANGQVIGLVGKLHPNYQADHSISDTFVFELNVDMLFDLNAKSVKAQSAPKYPSISRDLAILVEKNIENGQIVADIFANGGKYLKDVNIFDVYEGKNIKQNHKSLGYHLEFQNPNDTLTDDEVEKAFSLVKDSLAQKFNVEIR</sequence>
<dbReference type="NCBIfam" id="TIGR00472">
    <property type="entry name" value="pheT_bact"/>
    <property type="match status" value="1"/>
</dbReference>
<dbReference type="GO" id="GO:0140096">
    <property type="term" value="F:catalytic activity, acting on a protein"/>
    <property type="evidence" value="ECO:0007669"/>
    <property type="project" value="UniProtKB-ARBA"/>
</dbReference>
<accession>A0A0K2LCY3</accession>
<dbReference type="CDD" id="cd02796">
    <property type="entry name" value="tRNA_bind_bactPheRS"/>
    <property type="match status" value="1"/>
</dbReference>
<keyword evidence="10 15" id="KW-0460">Magnesium</keyword>
<dbReference type="Pfam" id="PF17759">
    <property type="entry name" value="tRNA_synthFbeta"/>
    <property type="match status" value="1"/>
</dbReference>
<dbReference type="SMART" id="SM00873">
    <property type="entry name" value="B3_4"/>
    <property type="match status" value="1"/>
</dbReference>
<feature type="binding site" evidence="15">
    <location>
        <position position="459"/>
    </location>
    <ligand>
        <name>Mg(2+)</name>
        <dbReference type="ChEBI" id="CHEBI:18420"/>
        <note>shared with alpha subunit</note>
    </ligand>
</feature>
<evidence type="ECO:0000313" key="20">
    <source>
        <dbReference type="EMBL" id="ALB29162.1"/>
    </source>
</evidence>
<feature type="binding site" evidence="15">
    <location>
        <position position="469"/>
    </location>
    <ligand>
        <name>Mg(2+)</name>
        <dbReference type="ChEBI" id="CHEBI:18420"/>
        <note>shared with alpha subunit</note>
    </ligand>
</feature>
<evidence type="ECO:0000256" key="7">
    <source>
        <dbReference type="ARBA" id="ARBA00022723"/>
    </source>
</evidence>
<dbReference type="GO" id="GO:0000287">
    <property type="term" value="F:magnesium ion binding"/>
    <property type="evidence" value="ECO:0007669"/>
    <property type="project" value="UniProtKB-UniRule"/>
</dbReference>
<keyword evidence="13 15" id="KW-0030">Aminoacyl-tRNA synthetase</keyword>
<dbReference type="Gene3D" id="3.30.70.380">
    <property type="entry name" value="Ferrodoxin-fold anticodon-binding domain"/>
    <property type="match status" value="1"/>
</dbReference>
<dbReference type="Gene3D" id="3.30.56.10">
    <property type="match status" value="2"/>
</dbReference>
<dbReference type="GO" id="GO:0006432">
    <property type="term" value="P:phenylalanyl-tRNA aminoacylation"/>
    <property type="evidence" value="ECO:0007669"/>
    <property type="project" value="UniProtKB-UniRule"/>
</dbReference>
<dbReference type="GO" id="GO:0004826">
    <property type="term" value="F:phenylalanine-tRNA ligase activity"/>
    <property type="evidence" value="ECO:0007669"/>
    <property type="project" value="UniProtKB-UniRule"/>
</dbReference>
<dbReference type="GO" id="GO:0005524">
    <property type="term" value="F:ATP binding"/>
    <property type="evidence" value="ECO:0007669"/>
    <property type="project" value="UniProtKB-UniRule"/>
</dbReference>
<dbReference type="FunFam" id="3.30.70.380:FF:000001">
    <property type="entry name" value="Phenylalanine--tRNA ligase beta subunit"/>
    <property type="match status" value="1"/>
</dbReference>
<reference evidence="20 21" key="1">
    <citation type="submission" date="2015-08" db="EMBL/GenBank/DDBJ databases">
        <title>Genomic sequence of Lactobacillus heilongjiangensis DSM 28069, isolated from Chinese traditional pickle.</title>
        <authorList>
            <person name="Jiang X."/>
            <person name="Zheng B."/>
            <person name="Cheng H."/>
        </authorList>
    </citation>
    <scope>NUCLEOTIDE SEQUENCE [LARGE SCALE GENOMIC DNA]</scope>
    <source>
        <strain evidence="20 21">DSM 28069</strain>
    </source>
</reference>
<dbReference type="SUPFAM" id="SSF55681">
    <property type="entry name" value="Class II aaRS and biotin synthetases"/>
    <property type="match status" value="1"/>
</dbReference>
<evidence type="ECO:0000256" key="13">
    <source>
        <dbReference type="ARBA" id="ARBA00023146"/>
    </source>
</evidence>
<dbReference type="PROSITE" id="PS51447">
    <property type="entry name" value="FDX_ACB"/>
    <property type="match status" value="1"/>
</dbReference>
<dbReference type="InterPro" id="IPR036690">
    <property type="entry name" value="Fdx_antiC-bd_sf"/>
</dbReference>
<dbReference type="Pfam" id="PF03147">
    <property type="entry name" value="FDX-ACB"/>
    <property type="match status" value="1"/>
</dbReference>
<feature type="domain" description="B5" evidence="19">
    <location>
        <begin position="406"/>
        <end position="481"/>
    </location>
</feature>
<dbReference type="InterPro" id="IPR005147">
    <property type="entry name" value="tRNA_synthase_B5-dom"/>
</dbReference>
<dbReference type="FunFam" id="3.30.56.10:FF:000002">
    <property type="entry name" value="Phenylalanine--tRNA ligase beta subunit"/>
    <property type="match status" value="1"/>
</dbReference>
<evidence type="ECO:0000256" key="2">
    <source>
        <dbReference type="ARBA" id="ARBA00008653"/>
    </source>
</evidence>
<dbReference type="NCBIfam" id="NF045760">
    <property type="entry name" value="YtpR"/>
    <property type="match status" value="1"/>
</dbReference>
<dbReference type="EMBL" id="CP012559">
    <property type="protein sequence ID" value="ALB29162.1"/>
    <property type="molecule type" value="Genomic_DNA"/>
</dbReference>
<dbReference type="InterPro" id="IPR002547">
    <property type="entry name" value="tRNA-bd_dom"/>
</dbReference>
<dbReference type="GO" id="GO:0009328">
    <property type="term" value="C:phenylalanine-tRNA ligase complex"/>
    <property type="evidence" value="ECO:0007669"/>
    <property type="project" value="TreeGrafter"/>
</dbReference>
<dbReference type="RefSeq" id="WP_041499572.1">
    <property type="nucleotide sequence ID" value="NZ_BJDV01000001.1"/>
</dbReference>
<evidence type="ECO:0000256" key="4">
    <source>
        <dbReference type="ARBA" id="ARBA00022490"/>
    </source>
</evidence>
<proteinExistence type="inferred from homology"/>
<dbReference type="InterPro" id="IPR012340">
    <property type="entry name" value="NA-bd_OB-fold"/>
</dbReference>
<dbReference type="PANTHER" id="PTHR10947">
    <property type="entry name" value="PHENYLALANYL-TRNA SYNTHETASE BETA CHAIN AND LEUCINE-RICH REPEAT-CONTAINING PROTEIN 47"/>
    <property type="match status" value="1"/>
</dbReference>
<dbReference type="EC" id="6.1.1.20" evidence="15"/>
<comment type="subunit">
    <text evidence="3 15">Tetramer of two alpha and two beta subunits.</text>
</comment>
<dbReference type="SUPFAM" id="SSF54991">
    <property type="entry name" value="Anticodon-binding domain of PheRS"/>
    <property type="match status" value="1"/>
</dbReference>
<dbReference type="CDD" id="cd00769">
    <property type="entry name" value="PheRS_beta_core"/>
    <property type="match status" value="1"/>
</dbReference>
<dbReference type="PROSITE" id="PS50886">
    <property type="entry name" value="TRBD"/>
    <property type="match status" value="1"/>
</dbReference>
<evidence type="ECO:0000259" key="19">
    <source>
        <dbReference type="PROSITE" id="PS51483"/>
    </source>
</evidence>
<keyword evidence="5 16" id="KW-0820">tRNA-binding</keyword>
<evidence type="ECO:0000313" key="21">
    <source>
        <dbReference type="Proteomes" id="UP000061546"/>
    </source>
</evidence>